<dbReference type="PROSITE" id="PS00138">
    <property type="entry name" value="SUBTILASE_SER"/>
    <property type="match status" value="1"/>
</dbReference>
<feature type="transmembrane region" description="Helical" evidence="6">
    <location>
        <begin position="220"/>
        <end position="238"/>
    </location>
</feature>
<comment type="similarity">
    <text evidence="1 5">Belongs to the peptidase S8 family.</text>
</comment>
<gene>
    <name evidence="8" type="ORF">GCM10010124_22780</name>
</gene>
<dbReference type="PANTHER" id="PTHR43399:SF4">
    <property type="entry name" value="CELL WALL-ASSOCIATED PROTEASE"/>
    <property type="match status" value="1"/>
</dbReference>
<proteinExistence type="inferred from homology"/>
<feature type="transmembrane region" description="Helical" evidence="6">
    <location>
        <begin position="83"/>
        <end position="100"/>
    </location>
</feature>
<reference evidence="8" key="1">
    <citation type="journal article" date="2014" name="Int. J. Syst. Evol. Microbiol.">
        <title>Complete genome sequence of Corynebacterium casei LMG S-19264T (=DSM 44701T), isolated from a smear-ripened cheese.</title>
        <authorList>
            <consortium name="US DOE Joint Genome Institute (JGI-PGF)"/>
            <person name="Walter F."/>
            <person name="Albersmeier A."/>
            <person name="Kalinowski J."/>
            <person name="Ruckert C."/>
        </authorList>
    </citation>
    <scope>NUCLEOTIDE SEQUENCE</scope>
    <source>
        <strain evidence="8">JCM 3091</strain>
    </source>
</reference>
<evidence type="ECO:0000256" key="2">
    <source>
        <dbReference type="ARBA" id="ARBA00022670"/>
    </source>
</evidence>
<dbReference type="Pfam" id="PF00082">
    <property type="entry name" value="Peptidase_S8"/>
    <property type="match status" value="1"/>
</dbReference>
<evidence type="ECO:0000256" key="4">
    <source>
        <dbReference type="ARBA" id="ARBA00022825"/>
    </source>
</evidence>
<feature type="active site" description="Charge relay system" evidence="5">
    <location>
        <position position="498"/>
    </location>
</feature>
<evidence type="ECO:0000313" key="9">
    <source>
        <dbReference type="Proteomes" id="UP000662200"/>
    </source>
</evidence>
<protein>
    <recommendedName>
        <fullName evidence="7">Peptidase S8/S53 domain-containing protein</fullName>
    </recommendedName>
</protein>
<keyword evidence="9" id="KW-1185">Reference proteome</keyword>
<feature type="transmembrane region" description="Helical" evidence="6">
    <location>
        <begin position="296"/>
        <end position="322"/>
    </location>
</feature>
<sequence length="777" mass="76987">MTPPPVSPGRAGGVVGTVLVALWTVGVVAGGQAVGWFVDQASLASGFALPYPLWAGGALGTALLVAVPAVLLATLARPAWARAAGWTWTAAAALLAWLGLARLVPPAEAERYLLLLTALAAAAALALRRLRPAAPADAPAGGPSAAGAARGAAAGVAGPLLGVAAGLLILLPWLWLGAAGGPLETGLAALAALAVGVLAAGLLHLRLWPAYDAGGRARRVLAAGSVAGVALLVLGAGAGTAGPHLAVLPVLAAAGFAAAALRTRGAVTAVVALAACGPLAGVDGEEVTLFLLDRDVPFWALVATGAAVVAAWLAGGLCAGLAAPSPRPVTAAVLAVAALVGAAGVHLGLGQPGFHGDRLFVVLRDQADLSGVTAATGPAARPARVGAVRDALVAHATRSQAGLRRTLAGWGVAYTPYYLVNAVEVHAGPALRPVLERRADVARVLLSPRLRPLPAPVPTVRGDAPAPRAPVWNVAMVGADKMWARGVTGAGVTVGTSDSGVDGAHPALASRYRGGDDSWYDPWNGSRAPTDHGGHGTHTLGTAVGGANIGVAPGATWVGCVNLDRNLGNPARYLDCLQYMLAPFPPGGDPWRDGRPARAPHVLTNSWGCPPTEGCDQASLVPAVRALTAAGIFFVVAAGNEGPRCGSLDDPPAPYADSLTVGAVDRQRRVSDFSSRGPTPDGRVKPDVLAPGADVVSAAPGGGYAAHDGTSMATPHVAGVVALLWSARPALIGDIAGTRALLARTAAPISAGSPTCGAAGNTTGAGLVDALAAVSAT</sequence>
<organism evidence="8 9">
    <name type="scientific">Pilimelia terevasa</name>
    <dbReference type="NCBI Taxonomy" id="53372"/>
    <lineage>
        <taxon>Bacteria</taxon>
        <taxon>Bacillati</taxon>
        <taxon>Actinomycetota</taxon>
        <taxon>Actinomycetes</taxon>
        <taxon>Micromonosporales</taxon>
        <taxon>Micromonosporaceae</taxon>
        <taxon>Pilimelia</taxon>
    </lineage>
</organism>
<dbReference type="GO" id="GO:0006508">
    <property type="term" value="P:proteolysis"/>
    <property type="evidence" value="ECO:0007669"/>
    <property type="project" value="UniProtKB-KW"/>
</dbReference>
<feature type="active site" description="Charge relay system" evidence="5">
    <location>
        <position position="535"/>
    </location>
</feature>
<feature type="transmembrane region" description="Helical" evidence="6">
    <location>
        <begin position="329"/>
        <end position="349"/>
    </location>
</feature>
<dbReference type="InterPro" id="IPR036852">
    <property type="entry name" value="Peptidase_S8/S53_dom_sf"/>
</dbReference>
<keyword evidence="2 5" id="KW-0645">Protease</keyword>
<evidence type="ECO:0000256" key="3">
    <source>
        <dbReference type="ARBA" id="ARBA00022801"/>
    </source>
</evidence>
<feature type="transmembrane region" description="Helical" evidence="6">
    <location>
        <begin position="151"/>
        <end position="175"/>
    </location>
</feature>
<feature type="transmembrane region" description="Helical" evidence="6">
    <location>
        <begin position="53"/>
        <end position="76"/>
    </location>
</feature>
<dbReference type="GO" id="GO:0004252">
    <property type="term" value="F:serine-type endopeptidase activity"/>
    <property type="evidence" value="ECO:0007669"/>
    <property type="project" value="UniProtKB-UniRule"/>
</dbReference>
<evidence type="ECO:0000256" key="6">
    <source>
        <dbReference type="SAM" id="Phobius"/>
    </source>
</evidence>
<keyword evidence="6" id="KW-0472">Membrane</keyword>
<dbReference type="InterPro" id="IPR023828">
    <property type="entry name" value="Peptidase_S8_Ser-AS"/>
</dbReference>
<dbReference type="Gene3D" id="3.40.50.200">
    <property type="entry name" value="Peptidase S8/S53 domain"/>
    <property type="match status" value="1"/>
</dbReference>
<keyword evidence="3 5" id="KW-0378">Hydrolase</keyword>
<evidence type="ECO:0000313" key="8">
    <source>
        <dbReference type="EMBL" id="GGK29482.1"/>
    </source>
</evidence>
<dbReference type="PROSITE" id="PS51892">
    <property type="entry name" value="SUBTILASE"/>
    <property type="match status" value="1"/>
</dbReference>
<comment type="caution">
    <text evidence="8">The sequence shown here is derived from an EMBL/GenBank/DDBJ whole genome shotgun (WGS) entry which is preliminary data.</text>
</comment>
<dbReference type="InterPro" id="IPR051048">
    <property type="entry name" value="Peptidase_S8/S53_subtilisin"/>
</dbReference>
<feature type="transmembrane region" description="Helical" evidence="6">
    <location>
        <begin position="12"/>
        <end position="33"/>
    </location>
</feature>
<keyword evidence="6" id="KW-0812">Transmembrane</keyword>
<dbReference type="Proteomes" id="UP000662200">
    <property type="component" value="Unassembled WGS sequence"/>
</dbReference>
<dbReference type="PRINTS" id="PR00723">
    <property type="entry name" value="SUBTILISIN"/>
</dbReference>
<evidence type="ECO:0000256" key="5">
    <source>
        <dbReference type="PROSITE-ProRule" id="PRU01240"/>
    </source>
</evidence>
<dbReference type="PANTHER" id="PTHR43399">
    <property type="entry name" value="SUBTILISIN-RELATED"/>
    <property type="match status" value="1"/>
</dbReference>
<dbReference type="EMBL" id="BMQC01000007">
    <property type="protein sequence ID" value="GGK29482.1"/>
    <property type="molecule type" value="Genomic_DNA"/>
</dbReference>
<accession>A0A8J3FHK1</accession>
<feature type="active site" description="Charge relay system" evidence="5">
    <location>
        <position position="711"/>
    </location>
</feature>
<dbReference type="SUPFAM" id="SSF52743">
    <property type="entry name" value="Subtilisin-like"/>
    <property type="match status" value="1"/>
</dbReference>
<feature type="transmembrane region" description="Helical" evidence="6">
    <location>
        <begin position="112"/>
        <end position="130"/>
    </location>
</feature>
<evidence type="ECO:0000256" key="1">
    <source>
        <dbReference type="ARBA" id="ARBA00011073"/>
    </source>
</evidence>
<evidence type="ECO:0000259" key="7">
    <source>
        <dbReference type="Pfam" id="PF00082"/>
    </source>
</evidence>
<feature type="domain" description="Peptidase S8/S53" evidence="7">
    <location>
        <begin position="489"/>
        <end position="746"/>
    </location>
</feature>
<dbReference type="AlphaFoldDB" id="A0A8J3FHK1"/>
<keyword evidence="4 5" id="KW-0720">Serine protease</keyword>
<dbReference type="InterPro" id="IPR015500">
    <property type="entry name" value="Peptidase_S8_subtilisin-rel"/>
</dbReference>
<keyword evidence="6" id="KW-1133">Transmembrane helix</keyword>
<name>A0A8J3FHK1_9ACTN</name>
<dbReference type="InterPro" id="IPR000209">
    <property type="entry name" value="Peptidase_S8/S53_dom"/>
</dbReference>
<reference evidence="8" key="2">
    <citation type="submission" date="2020-09" db="EMBL/GenBank/DDBJ databases">
        <authorList>
            <person name="Sun Q."/>
            <person name="Ohkuma M."/>
        </authorList>
    </citation>
    <scope>NUCLEOTIDE SEQUENCE</scope>
    <source>
        <strain evidence="8">JCM 3091</strain>
    </source>
</reference>
<feature type="transmembrane region" description="Helical" evidence="6">
    <location>
        <begin position="187"/>
        <end position="208"/>
    </location>
</feature>